<keyword evidence="2" id="KW-1185">Reference proteome</keyword>
<sequence>MTAMPMLGDILASARDGAPRFEAWLRQSDAALAARVASAASADGLTPAAFVRVAVADFSRHANEEDWATLTSAIRNDADPGTTCLLAMVHWRLSLPACTHRSPSRDTTP</sequence>
<dbReference type="EMBL" id="NEVK01000003">
    <property type="protein sequence ID" value="OZI24541.1"/>
    <property type="molecule type" value="Genomic_DNA"/>
</dbReference>
<dbReference type="AlphaFoldDB" id="A0A261RHY8"/>
<protein>
    <submittedName>
        <fullName evidence="1">Uncharacterized protein</fullName>
    </submittedName>
</protein>
<dbReference type="RefSeq" id="WP_051423873.1">
    <property type="nucleotide sequence ID" value="NZ_NEVI01000005.1"/>
</dbReference>
<gene>
    <name evidence="1" type="ORF">CAL19_03235</name>
</gene>
<comment type="caution">
    <text evidence="1">The sequence shown here is derived from an EMBL/GenBank/DDBJ whole genome shotgun (WGS) entry which is preliminary data.</text>
</comment>
<organism evidence="1 2">
    <name type="scientific">Bordetella genomosp. 7</name>
    <dbReference type="NCBI Taxonomy" id="1416805"/>
    <lineage>
        <taxon>Bacteria</taxon>
        <taxon>Pseudomonadati</taxon>
        <taxon>Pseudomonadota</taxon>
        <taxon>Betaproteobacteria</taxon>
        <taxon>Burkholderiales</taxon>
        <taxon>Alcaligenaceae</taxon>
        <taxon>Bordetella</taxon>
    </lineage>
</organism>
<accession>A0A261RHY8</accession>
<proteinExistence type="predicted"/>
<dbReference type="Proteomes" id="UP000216947">
    <property type="component" value="Unassembled WGS sequence"/>
</dbReference>
<name>A0A261RHY8_9BORD</name>
<reference evidence="2" key="1">
    <citation type="submission" date="2017-05" db="EMBL/GenBank/DDBJ databases">
        <title>Complete and WGS of Bordetella genogroups.</title>
        <authorList>
            <person name="Spilker T."/>
            <person name="Lipuma J."/>
        </authorList>
    </citation>
    <scope>NUCLEOTIDE SEQUENCE [LARGE SCALE GENOMIC DNA]</scope>
    <source>
        <strain evidence="2">AU18089</strain>
    </source>
</reference>
<dbReference type="OrthoDB" id="8453614at2"/>
<evidence type="ECO:0000313" key="1">
    <source>
        <dbReference type="EMBL" id="OZI24541.1"/>
    </source>
</evidence>
<evidence type="ECO:0000313" key="2">
    <source>
        <dbReference type="Proteomes" id="UP000216947"/>
    </source>
</evidence>